<evidence type="ECO:0000313" key="2">
    <source>
        <dbReference type="Proteomes" id="UP001150266"/>
    </source>
</evidence>
<sequence length="154" mass="16346">MTPIDSSGSVSLVPTLSSIFPTTAFTTHATISSSHSEVNCSLNTNPAACTFSHSLFLEALVAPTIVPILLFANSIILERISCVPLDPSIVHLAFLNKVFASCKSWSCTGVGEGGGGDFSLITGLSMFQFNSLLLFGRYSLPSGTLMACQWHEKI</sequence>
<name>A0A9W9DH08_9AGAR</name>
<dbReference type="AlphaFoldDB" id="A0A9W9DH08"/>
<accession>A0A9W9DH08</accession>
<organism evidence="1 2">
    <name type="scientific">Lentinula aciculospora</name>
    <dbReference type="NCBI Taxonomy" id="153920"/>
    <lineage>
        <taxon>Eukaryota</taxon>
        <taxon>Fungi</taxon>
        <taxon>Dikarya</taxon>
        <taxon>Basidiomycota</taxon>
        <taxon>Agaricomycotina</taxon>
        <taxon>Agaricomycetes</taxon>
        <taxon>Agaricomycetidae</taxon>
        <taxon>Agaricales</taxon>
        <taxon>Marasmiineae</taxon>
        <taxon>Omphalotaceae</taxon>
        <taxon>Lentinula</taxon>
    </lineage>
</organism>
<protein>
    <submittedName>
        <fullName evidence="1">Uncharacterized protein</fullName>
    </submittedName>
</protein>
<reference evidence="1" key="1">
    <citation type="submission" date="2022-08" db="EMBL/GenBank/DDBJ databases">
        <title>A Global Phylogenomic Analysis of the Shiitake Genus Lentinula.</title>
        <authorList>
            <consortium name="DOE Joint Genome Institute"/>
            <person name="Sierra-Patev S."/>
            <person name="Min B."/>
            <person name="Naranjo-Ortiz M."/>
            <person name="Looney B."/>
            <person name="Konkel Z."/>
            <person name="Slot J.C."/>
            <person name="Sakamoto Y."/>
            <person name="Steenwyk J.L."/>
            <person name="Rokas A."/>
            <person name="Carro J."/>
            <person name="Camarero S."/>
            <person name="Ferreira P."/>
            <person name="Molpeceres G."/>
            <person name="Ruiz-Duenas F.J."/>
            <person name="Serrano A."/>
            <person name="Henrissat B."/>
            <person name="Drula E."/>
            <person name="Hughes K.W."/>
            <person name="Mata J.L."/>
            <person name="Ishikawa N.K."/>
            <person name="Vargas-Isla R."/>
            <person name="Ushijima S."/>
            <person name="Smith C.A."/>
            <person name="Ahrendt S."/>
            <person name="Andreopoulos W."/>
            <person name="He G."/>
            <person name="Labutti K."/>
            <person name="Lipzen A."/>
            <person name="Ng V."/>
            <person name="Riley R."/>
            <person name="Sandor L."/>
            <person name="Barry K."/>
            <person name="Martinez A.T."/>
            <person name="Xiao Y."/>
            <person name="Gibbons J.G."/>
            <person name="Terashima K."/>
            <person name="Grigoriev I.V."/>
            <person name="Hibbett D.S."/>
        </authorList>
    </citation>
    <scope>NUCLEOTIDE SEQUENCE</scope>
    <source>
        <strain evidence="1">JLM2183</strain>
    </source>
</reference>
<gene>
    <name evidence="1" type="ORF">J3R30DRAFT_1241208</name>
</gene>
<dbReference type="Proteomes" id="UP001150266">
    <property type="component" value="Unassembled WGS sequence"/>
</dbReference>
<comment type="caution">
    <text evidence="1">The sequence shown here is derived from an EMBL/GenBank/DDBJ whole genome shotgun (WGS) entry which is preliminary data.</text>
</comment>
<keyword evidence="2" id="KW-1185">Reference proteome</keyword>
<dbReference type="EMBL" id="JAOTPV010000027">
    <property type="protein sequence ID" value="KAJ4470223.1"/>
    <property type="molecule type" value="Genomic_DNA"/>
</dbReference>
<evidence type="ECO:0000313" key="1">
    <source>
        <dbReference type="EMBL" id="KAJ4470223.1"/>
    </source>
</evidence>
<proteinExistence type="predicted"/>